<accession>A0A1S9RKE8</accession>
<name>A0A1S9RKE8_PENBI</name>
<dbReference type="Proteomes" id="UP000190744">
    <property type="component" value="Unassembled WGS sequence"/>
</dbReference>
<protein>
    <submittedName>
        <fullName evidence="1">Uncharacterized protein</fullName>
    </submittedName>
</protein>
<gene>
    <name evidence="1" type="ORF">PEBR_23399</name>
</gene>
<comment type="caution">
    <text evidence="1">The sequence shown here is derived from an EMBL/GenBank/DDBJ whole genome shotgun (WGS) entry which is preliminary data.</text>
</comment>
<proteinExistence type="predicted"/>
<reference evidence="2" key="1">
    <citation type="submission" date="2015-09" db="EMBL/GenBank/DDBJ databases">
        <authorList>
            <person name="Fill T.P."/>
            <person name="Baretta J.F."/>
            <person name="de Almeida L.G."/>
            <person name="Rocha M."/>
            <person name="de Souza D.H."/>
            <person name="Malavazi I."/>
            <person name="Cerdeira L.T."/>
            <person name="Hong H."/>
            <person name="Samborskyy M."/>
            <person name="de Vasconcelos A.T."/>
            <person name="Leadlay P."/>
            <person name="Rodrigues-Filho E."/>
        </authorList>
    </citation>
    <scope>NUCLEOTIDE SEQUENCE [LARGE SCALE GENOMIC DNA]</scope>
    <source>
        <strain evidence="2">LaBioMMi 136</strain>
    </source>
</reference>
<sequence>MALPLDPDDEVLGAASVRLEPRETSCWYVDVRPESHTRQEINWFYGPINFSGYLYPHTFEAEIFVSINGVKVGPVSGYIHHGFEVDFRLLKAMGKVRIFLKHGNEFWIGLDMEVTPQGHFKGDYLIMRF</sequence>
<organism evidence="1 2">
    <name type="scientific">Penicillium brasilianum</name>
    <dbReference type="NCBI Taxonomy" id="104259"/>
    <lineage>
        <taxon>Eukaryota</taxon>
        <taxon>Fungi</taxon>
        <taxon>Dikarya</taxon>
        <taxon>Ascomycota</taxon>
        <taxon>Pezizomycotina</taxon>
        <taxon>Eurotiomycetes</taxon>
        <taxon>Eurotiomycetidae</taxon>
        <taxon>Eurotiales</taxon>
        <taxon>Aspergillaceae</taxon>
        <taxon>Penicillium</taxon>
    </lineage>
</organism>
<evidence type="ECO:0000313" key="2">
    <source>
        <dbReference type="Proteomes" id="UP000190744"/>
    </source>
</evidence>
<dbReference type="AlphaFoldDB" id="A0A1S9RKE8"/>
<dbReference type="EMBL" id="LJBN01000158">
    <property type="protein sequence ID" value="OOQ85987.1"/>
    <property type="molecule type" value="Genomic_DNA"/>
</dbReference>
<evidence type="ECO:0000313" key="1">
    <source>
        <dbReference type="EMBL" id="OOQ85987.1"/>
    </source>
</evidence>